<keyword evidence="1" id="KW-0812">Transmembrane</keyword>
<proteinExistence type="predicted"/>
<organism evidence="2 3">
    <name type="scientific">Iphiclides podalirius</name>
    <name type="common">scarce swallowtail</name>
    <dbReference type="NCBI Taxonomy" id="110791"/>
    <lineage>
        <taxon>Eukaryota</taxon>
        <taxon>Metazoa</taxon>
        <taxon>Ecdysozoa</taxon>
        <taxon>Arthropoda</taxon>
        <taxon>Hexapoda</taxon>
        <taxon>Insecta</taxon>
        <taxon>Pterygota</taxon>
        <taxon>Neoptera</taxon>
        <taxon>Endopterygota</taxon>
        <taxon>Lepidoptera</taxon>
        <taxon>Glossata</taxon>
        <taxon>Ditrysia</taxon>
        <taxon>Papilionoidea</taxon>
        <taxon>Papilionidae</taxon>
        <taxon>Papilioninae</taxon>
        <taxon>Iphiclides</taxon>
    </lineage>
</organism>
<feature type="transmembrane region" description="Helical" evidence="1">
    <location>
        <begin position="85"/>
        <end position="104"/>
    </location>
</feature>
<evidence type="ECO:0000313" key="3">
    <source>
        <dbReference type="Proteomes" id="UP000837857"/>
    </source>
</evidence>
<protein>
    <submittedName>
        <fullName evidence="2">Uncharacterized protein</fullName>
    </submittedName>
</protein>
<keyword evidence="1" id="KW-1133">Transmembrane helix</keyword>
<accession>A0ABN8IF66</accession>
<evidence type="ECO:0000256" key="1">
    <source>
        <dbReference type="SAM" id="Phobius"/>
    </source>
</evidence>
<dbReference type="Proteomes" id="UP000837857">
    <property type="component" value="Chromosome 21"/>
</dbReference>
<gene>
    <name evidence="2" type="ORF">IPOD504_LOCUS8437</name>
</gene>
<evidence type="ECO:0000313" key="2">
    <source>
        <dbReference type="EMBL" id="CAH2053998.1"/>
    </source>
</evidence>
<name>A0ABN8IF66_9NEOP</name>
<dbReference type="EMBL" id="OW152833">
    <property type="protein sequence ID" value="CAH2053998.1"/>
    <property type="molecule type" value="Genomic_DNA"/>
</dbReference>
<keyword evidence="1" id="KW-0472">Membrane</keyword>
<sequence>MDLEYSDSDTESEKDYDLCCVQPTNTCALPFDPVSLENIILDITDKFNFQVIWNNQRAKSALLVTTGLAVAGGLIGKHYGGNMGAAVGGAVGGACGIGFAIVSMRDIWQDIKSKLAELFDVVYDYLAGLGLEDYKKATYFLIQNGSCAQQLGMLILQISTDVLGKKILSSLTPA</sequence>
<reference evidence="2" key="1">
    <citation type="submission" date="2022-03" db="EMBL/GenBank/DDBJ databases">
        <authorList>
            <person name="Martin H S."/>
        </authorList>
    </citation>
    <scope>NUCLEOTIDE SEQUENCE</scope>
</reference>
<feature type="non-terminal residue" evidence="2">
    <location>
        <position position="174"/>
    </location>
</feature>
<keyword evidence="3" id="KW-1185">Reference proteome</keyword>